<feature type="transmembrane region" description="Helical" evidence="1">
    <location>
        <begin position="38"/>
        <end position="58"/>
    </location>
</feature>
<dbReference type="Proteomes" id="UP001139157">
    <property type="component" value="Unassembled WGS sequence"/>
</dbReference>
<evidence type="ECO:0000256" key="1">
    <source>
        <dbReference type="SAM" id="Phobius"/>
    </source>
</evidence>
<gene>
    <name evidence="2" type="ORF">NDR86_01325</name>
</gene>
<evidence type="ECO:0000313" key="2">
    <source>
        <dbReference type="EMBL" id="MCM6772111.1"/>
    </source>
</evidence>
<feature type="transmembrane region" description="Helical" evidence="1">
    <location>
        <begin position="64"/>
        <end position="83"/>
    </location>
</feature>
<name>A0A9X2E5R6_9NOCA</name>
<reference evidence="2" key="1">
    <citation type="submission" date="2022-06" db="EMBL/GenBank/DDBJ databases">
        <title>Novel species in genus nocardia.</title>
        <authorList>
            <person name="Li F."/>
        </authorList>
    </citation>
    <scope>NUCLEOTIDE SEQUENCE</scope>
    <source>
        <strain evidence="2">CDC141</strain>
    </source>
</reference>
<protein>
    <recommendedName>
        <fullName evidence="4">UsfY protein</fullName>
    </recommendedName>
</protein>
<evidence type="ECO:0000313" key="3">
    <source>
        <dbReference type="Proteomes" id="UP001139157"/>
    </source>
</evidence>
<sequence length="102" mass="10671">MTPASFPERSGDYRPDAGRTFRSRAGESVADARNWPGLSLLAIGVVALAATLAAAGYGFPGWTLVGAIVAVVCLVGGVVLVVAEHRRVKSRTEDRLRDPGGH</sequence>
<dbReference type="AlphaFoldDB" id="A0A9X2E5R6"/>
<keyword evidence="1" id="KW-0812">Transmembrane</keyword>
<keyword evidence="1" id="KW-1133">Transmembrane helix</keyword>
<dbReference type="EMBL" id="JAMRXG010000001">
    <property type="protein sequence ID" value="MCM6772111.1"/>
    <property type="molecule type" value="Genomic_DNA"/>
</dbReference>
<organism evidence="2 3">
    <name type="scientific">Nocardia pulmonis</name>
    <dbReference type="NCBI Taxonomy" id="2951408"/>
    <lineage>
        <taxon>Bacteria</taxon>
        <taxon>Bacillati</taxon>
        <taxon>Actinomycetota</taxon>
        <taxon>Actinomycetes</taxon>
        <taxon>Mycobacteriales</taxon>
        <taxon>Nocardiaceae</taxon>
        <taxon>Nocardia</taxon>
    </lineage>
</organism>
<evidence type="ECO:0008006" key="4">
    <source>
        <dbReference type="Google" id="ProtNLM"/>
    </source>
</evidence>
<keyword evidence="1" id="KW-0472">Membrane</keyword>
<proteinExistence type="predicted"/>
<comment type="caution">
    <text evidence="2">The sequence shown here is derived from an EMBL/GenBank/DDBJ whole genome shotgun (WGS) entry which is preliminary data.</text>
</comment>
<accession>A0A9X2E5R6</accession>
<keyword evidence="3" id="KW-1185">Reference proteome</keyword>